<dbReference type="Proteomes" id="UP000814140">
    <property type="component" value="Unassembled WGS sequence"/>
</dbReference>
<proteinExistence type="predicted"/>
<evidence type="ECO:0000313" key="2">
    <source>
        <dbReference type="Proteomes" id="UP000814140"/>
    </source>
</evidence>
<protein>
    <submittedName>
        <fullName evidence="1">Uncharacterized protein</fullName>
    </submittedName>
</protein>
<comment type="caution">
    <text evidence="1">The sequence shown here is derived from an EMBL/GenBank/DDBJ whole genome shotgun (WGS) entry which is preliminary data.</text>
</comment>
<keyword evidence="2" id="KW-1185">Reference proteome</keyword>
<gene>
    <name evidence="1" type="ORF">BV25DRAFT_1920985</name>
</gene>
<accession>A0ACB8SK30</accession>
<reference evidence="1" key="1">
    <citation type="submission" date="2021-03" db="EMBL/GenBank/DDBJ databases">
        <authorList>
            <consortium name="DOE Joint Genome Institute"/>
            <person name="Ahrendt S."/>
            <person name="Looney B.P."/>
            <person name="Miyauchi S."/>
            <person name="Morin E."/>
            <person name="Drula E."/>
            <person name="Courty P.E."/>
            <person name="Chicoki N."/>
            <person name="Fauchery L."/>
            <person name="Kohler A."/>
            <person name="Kuo A."/>
            <person name="Labutti K."/>
            <person name="Pangilinan J."/>
            <person name="Lipzen A."/>
            <person name="Riley R."/>
            <person name="Andreopoulos W."/>
            <person name="He G."/>
            <person name="Johnson J."/>
            <person name="Barry K.W."/>
            <person name="Grigoriev I.V."/>
            <person name="Nagy L."/>
            <person name="Hibbett D."/>
            <person name="Henrissat B."/>
            <person name="Matheny P.B."/>
            <person name="Labbe J."/>
            <person name="Martin F."/>
        </authorList>
    </citation>
    <scope>NUCLEOTIDE SEQUENCE</scope>
    <source>
        <strain evidence="1">HHB10654</strain>
    </source>
</reference>
<name>A0ACB8SK30_9AGAM</name>
<organism evidence="1 2">
    <name type="scientific">Artomyces pyxidatus</name>
    <dbReference type="NCBI Taxonomy" id="48021"/>
    <lineage>
        <taxon>Eukaryota</taxon>
        <taxon>Fungi</taxon>
        <taxon>Dikarya</taxon>
        <taxon>Basidiomycota</taxon>
        <taxon>Agaricomycotina</taxon>
        <taxon>Agaricomycetes</taxon>
        <taxon>Russulales</taxon>
        <taxon>Auriscalpiaceae</taxon>
        <taxon>Artomyces</taxon>
    </lineage>
</organism>
<reference evidence="1" key="2">
    <citation type="journal article" date="2022" name="New Phytol.">
        <title>Evolutionary transition to the ectomycorrhizal habit in the genomes of a hyperdiverse lineage of mushroom-forming fungi.</title>
        <authorList>
            <person name="Looney B."/>
            <person name="Miyauchi S."/>
            <person name="Morin E."/>
            <person name="Drula E."/>
            <person name="Courty P.E."/>
            <person name="Kohler A."/>
            <person name="Kuo A."/>
            <person name="LaButti K."/>
            <person name="Pangilinan J."/>
            <person name="Lipzen A."/>
            <person name="Riley R."/>
            <person name="Andreopoulos W."/>
            <person name="He G."/>
            <person name="Johnson J."/>
            <person name="Nolan M."/>
            <person name="Tritt A."/>
            <person name="Barry K.W."/>
            <person name="Grigoriev I.V."/>
            <person name="Nagy L.G."/>
            <person name="Hibbett D."/>
            <person name="Henrissat B."/>
            <person name="Matheny P.B."/>
            <person name="Labbe J."/>
            <person name="Martin F.M."/>
        </authorList>
    </citation>
    <scope>NUCLEOTIDE SEQUENCE</scope>
    <source>
        <strain evidence="1">HHB10654</strain>
    </source>
</reference>
<sequence length="327" mass="36803">MVDWRDPARIKQDYLIFLKLNHVIGGLYIWEMVTTCRFELNVLRGKRPYRWTIWIYLLVRTSTLLTIILFFIDNDAWGLRNCKAWGIVIYIFAYIGAASASCIILIRTVAIWNFHPPVITLCLAVWLASKALNVRDVTMIKSVYQPQFGLCMPIETNKSFANTLGILVTDFTLLTTMLVGLRRLRTGDEPIGLWRLLFHQGLIWLALATIAEVPNVIMAGINLSDPWNIMFQLTALVILAISATRMYRDLSEYGSITTFIADSTGDPMSQPLAFRRQTVSDATVDGATDTISITVHVESGRVSESDSDATVCERKVAVSDSGTERQI</sequence>
<dbReference type="EMBL" id="MU277264">
    <property type="protein sequence ID" value="KAI0056440.1"/>
    <property type="molecule type" value="Genomic_DNA"/>
</dbReference>
<evidence type="ECO:0000313" key="1">
    <source>
        <dbReference type="EMBL" id="KAI0056440.1"/>
    </source>
</evidence>